<feature type="transmembrane region" description="Helical" evidence="1">
    <location>
        <begin position="256"/>
        <end position="275"/>
    </location>
</feature>
<evidence type="ECO:0000256" key="1">
    <source>
        <dbReference type="SAM" id="Phobius"/>
    </source>
</evidence>
<feature type="transmembrane region" description="Helical" evidence="1">
    <location>
        <begin position="201"/>
        <end position="219"/>
    </location>
</feature>
<dbReference type="Pfam" id="PF26371">
    <property type="entry name" value="AftB_C"/>
    <property type="match status" value="1"/>
</dbReference>
<keyword evidence="1" id="KW-0472">Membrane</keyword>
<name>A0A7T0PBQ7_9CORY</name>
<feature type="transmembrane region" description="Helical" evidence="1">
    <location>
        <begin position="137"/>
        <end position="155"/>
    </location>
</feature>
<keyword evidence="1" id="KW-0812">Transmembrane</keyword>
<proteinExistence type="predicted"/>
<protein>
    <recommendedName>
        <fullName evidence="2">Terminal beta-(1-&gt;2)-arabinofuranosyltransferase C-terminal domain-containing protein</fullName>
    </recommendedName>
</protein>
<dbReference type="InterPro" id="IPR058983">
    <property type="entry name" value="AftB_C"/>
</dbReference>
<dbReference type="NCBIfam" id="NF041480">
    <property type="entry name" value="flag_mot_ctl_ZomB"/>
    <property type="match status" value="1"/>
</dbReference>
<keyword evidence="1" id="KW-1133">Transmembrane helix</keyword>
<feature type="transmembrane region" description="Helical" evidence="1">
    <location>
        <begin position="335"/>
        <end position="355"/>
    </location>
</feature>
<sequence>MAPLSAGLSVLLIGVLSAWSGWARRWISDDGLIVLRTVRNLAAGNGPVFNAGERVEANTSTVWQYLIYGVHAVSGAKLELIALWLALLLSVAAMCLGAGASAALWNARRFHLVLPAGALVYLALPPARDFFTSGLEWGLSIFYLAALWAVLLWWAQRPDSRAALLLAAWWAGMSWLVRPELALYGAAAGALLLWQHRSWRAWLAIFAVALPLPAGYQVFRMGYYGLLTPHTAVAKSAADSSWSSGFAYLRDFVGPYWLWLPLFLLAAWAVVGLAFRREPRREFFRTPRAAGKADAPDGAARHQPARISRPALVVTVMLACALVHLLYVLRVGGDFMHGRMLLLPLFAALLPVFVIPVRSWRSLVLGLALAVWAAVVAWRGHPTDWEMFKADSLGTVDEREFWTFATKRAPGNGPLTIEDFADVNLLQGFDEGLADLASGDALSVRYLASEEPQEFSWMGLPADPQRSDPPTLYLVNMGMSSMRSPLDVRVLDNIGLANPLAARQPRLEDGRIGHDKNLGREWQVADTAVDLNQLPSWIDADAAARARQALEHPDFQELFGTYRAPLDGKRFWENIKWSLCKGRTLHFNSDPEFYLR</sequence>
<feature type="transmembrane region" description="Helical" evidence="1">
    <location>
        <begin position="175"/>
        <end position="194"/>
    </location>
</feature>
<dbReference type="AlphaFoldDB" id="A0A7T0PBQ7"/>
<dbReference type="KEGG" id="cliz:G7Y31_11015"/>
<accession>A0A7T0PBQ7</accession>
<keyword evidence="4" id="KW-1185">Reference proteome</keyword>
<feature type="domain" description="Terminal beta-(1-&gt;2)-arabinofuranosyltransferase C-terminal" evidence="2">
    <location>
        <begin position="423"/>
        <end position="595"/>
    </location>
</feature>
<reference evidence="3 4" key="1">
    <citation type="submission" date="2020-11" db="EMBL/GenBank/DDBJ databases">
        <title>Corynebacterium sp. ZJ-599.</title>
        <authorList>
            <person name="Zhou J."/>
        </authorList>
    </citation>
    <scope>NUCLEOTIDE SEQUENCE [LARGE SCALE GENOMIC DNA]</scope>
    <source>
        <strain evidence="3 4">ZJ-599</strain>
    </source>
</reference>
<dbReference type="Proteomes" id="UP000594681">
    <property type="component" value="Chromosome"/>
</dbReference>
<feature type="transmembrane region" description="Helical" evidence="1">
    <location>
        <begin position="81"/>
        <end position="105"/>
    </location>
</feature>
<dbReference type="EMBL" id="CP064954">
    <property type="protein sequence ID" value="QPK80431.1"/>
    <property type="molecule type" value="Genomic_DNA"/>
</dbReference>
<feature type="transmembrane region" description="Helical" evidence="1">
    <location>
        <begin position="362"/>
        <end position="380"/>
    </location>
</feature>
<organism evidence="3 4">
    <name type="scientific">Corynebacterium lizhenjunii</name>
    <dbReference type="NCBI Taxonomy" id="2709394"/>
    <lineage>
        <taxon>Bacteria</taxon>
        <taxon>Bacillati</taxon>
        <taxon>Actinomycetota</taxon>
        <taxon>Actinomycetes</taxon>
        <taxon>Mycobacteriales</taxon>
        <taxon>Corynebacteriaceae</taxon>
        <taxon>Corynebacterium</taxon>
    </lineage>
</organism>
<feature type="transmembrane region" description="Helical" evidence="1">
    <location>
        <begin position="311"/>
        <end position="329"/>
    </location>
</feature>
<evidence type="ECO:0000313" key="3">
    <source>
        <dbReference type="EMBL" id="QPK80431.1"/>
    </source>
</evidence>
<evidence type="ECO:0000259" key="2">
    <source>
        <dbReference type="Pfam" id="PF26371"/>
    </source>
</evidence>
<gene>
    <name evidence="3" type="ORF">G7Y31_11015</name>
</gene>
<dbReference type="InterPro" id="IPR048243">
    <property type="entry name" value="AftB-like"/>
</dbReference>
<evidence type="ECO:0000313" key="4">
    <source>
        <dbReference type="Proteomes" id="UP000594681"/>
    </source>
</evidence>